<proteinExistence type="inferred from homology"/>
<gene>
    <name evidence="6" type="ORF">RAK27_14795</name>
</gene>
<accession>A0AAW9KCT0</accession>
<dbReference type="InterPro" id="IPR003593">
    <property type="entry name" value="AAA+_ATPase"/>
</dbReference>
<dbReference type="GeneID" id="83604554"/>
<dbReference type="GO" id="GO:0005524">
    <property type="term" value="F:ATP binding"/>
    <property type="evidence" value="ECO:0007669"/>
    <property type="project" value="UniProtKB-KW"/>
</dbReference>
<feature type="domain" description="ABC transporter" evidence="5">
    <location>
        <begin position="5"/>
        <end position="237"/>
    </location>
</feature>
<dbReference type="Pfam" id="PF00005">
    <property type="entry name" value="ABC_tran"/>
    <property type="match status" value="1"/>
</dbReference>
<dbReference type="PANTHER" id="PTHR42711">
    <property type="entry name" value="ABC TRANSPORTER ATP-BINDING PROTEIN"/>
    <property type="match status" value="1"/>
</dbReference>
<evidence type="ECO:0000256" key="1">
    <source>
        <dbReference type="ARBA" id="ARBA00005417"/>
    </source>
</evidence>
<keyword evidence="2" id="KW-0813">Transport</keyword>
<evidence type="ECO:0000313" key="6">
    <source>
        <dbReference type="EMBL" id="MDZ5759928.1"/>
    </source>
</evidence>
<keyword evidence="4 6" id="KW-0067">ATP-binding</keyword>
<dbReference type="RefSeq" id="WP_010052543.1">
    <property type="nucleotide sequence ID" value="NZ_CBCPHU010000004.1"/>
</dbReference>
<dbReference type="InterPro" id="IPR003439">
    <property type="entry name" value="ABC_transporter-like_ATP-bd"/>
</dbReference>
<evidence type="ECO:0000256" key="2">
    <source>
        <dbReference type="ARBA" id="ARBA00022448"/>
    </source>
</evidence>
<sequence length="320" mass="36280">MNKQLELHSLSKKYKKSNNYANENINIIFNQGEISAITGHNGAGKTTMLNQIIGTTKPSKGSITYDGFSFATDSKSAREHVSMMPQLHAPLSGVTMSQSVESILRIRGLSQKVAKEECIKILKELKIEEWKDTPGQKLSGGLRRLTSFAMAVAYPSPIIVLDEPTNDVDPIRRQIVWKHLKKLSNEGHIIIVVTHNVLEVEKYADRYILMNKGKVLEDKNLKEQYIEIKELNYMTVNFINLNDLKDILPPNAAMLNINDEELMIEMELTNSQVPEAVSWVMDLVIERKVQNYKVSPKSLNETYGEMIDGDDKNSRKKFNA</sequence>
<evidence type="ECO:0000259" key="5">
    <source>
        <dbReference type="PROSITE" id="PS50893"/>
    </source>
</evidence>
<dbReference type="Proteomes" id="UP001290462">
    <property type="component" value="Unassembled WGS sequence"/>
</dbReference>
<evidence type="ECO:0000256" key="4">
    <source>
        <dbReference type="ARBA" id="ARBA00022840"/>
    </source>
</evidence>
<comment type="similarity">
    <text evidence="1">Belongs to the ABC transporter superfamily.</text>
</comment>
<comment type="caution">
    <text evidence="6">The sequence shown here is derived from an EMBL/GenBank/DDBJ whole genome shotgun (WGS) entry which is preliminary data.</text>
</comment>
<organism evidence="6 7">
    <name type="scientific">Carnobacterium maltaromaticum</name>
    <name type="common">Carnobacterium piscicola</name>
    <dbReference type="NCBI Taxonomy" id="2751"/>
    <lineage>
        <taxon>Bacteria</taxon>
        <taxon>Bacillati</taxon>
        <taxon>Bacillota</taxon>
        <taxon>Bacilli</taxon>
        <taxon>Lactobacillales</taxon>
        <taxon>Carnobacteriaceae</taxon>
        <taxon>Carnobacterium</taxon>
    </lineage>
</organism>
<dbReference type="AlphaFoldDB" id="A0AAW9KCT0"/>
<reference evidence="6" key="1">
    <citation type="submission" date="2023-08" db="EMBL/GenBank/DDBJ databases">
        <title>Genomic characterization of piscicolin 126 produced by Carnobacterium maltaromaticum CM22 strain isolated from salmon (Salmo salar).</title>
        <authorList>
            <person name="Gonzalez-Gragera E."/>
            <person name="Garcia-Lopez J.D."/>
            <person name="Teso-Perez C."/>
            <person name="Gimenez-Hernandez I."/>
            <person name="Peralta-Sanchez J.M."/>
            <person name="Valdivia E."/>
            <person name="Montalban-Lopez M."/>
            <person name="Martin-Platero A.M."/>
            <person name="Banos A."/>
            <person name="Martinez-Bueno M."/>
        </authorList>
    </citation>
    <scope>NUCLEOTIDE SEQUENCE</scope>
    <source>
        <strain evidence="6">CM22</strain>
    </source>
</reference>
<dbReference type="GO" id="GO:0016887">
    <property type="term" value="F:ATP hydrolysis activity"/>
    <property type="evidence" value="ECO:0007669"/>
    <property type="project" value="InterPro"/>
</dbReference>
<dbReference type="InterPro" id="IPR027417">
    <property type="entry name" value="P-loop_NTPase"/>
</dbReference>
<dbReference type="EMBL" id="JAVBVO010000004">
    <property type="protein sequence ID" value="MDZ5759928.1"/>
    <property type="molecule type" value="Genomic_DNA"/>
</dbReference>
<name>A0AAW9KCT0_CARML</name>
<dbReference type="PROSITE" id="PS50893">
    <property type="entry name" value="ABC_TRANSPORTER_2"/>
    <property type="match status" value="1"/>
</dbReference>
<keyword evidence="3" id="KW-0547">Nucleotide-binding</keyword>
<dbReference type="PANTHER" id="PTHR42711:SF5">
    <property type="entry name" value="ABC TRANSPORTER ATP-BINDING PROTEIN NATA"/>
    <property type="match status" value="1"/>
</dbReference>
<dbReference type="SUPFAM" id="SSF52540">
    <property type="entry name" value="P-loop containing nucleoside triphosphate hydrolases"/>
    <property type="match status" value="1"/>
</dbReference>
<dbReference type="InterPro" id="IPR050763">
    <property type="entry name" value="ABC_transporter_ATP-binding"/>
</dbReference>
<protein>
    <submittedName>
        <fullName evidence="6">ABC transporter ATP-binding protein</fullName>
    </submittedName>
</protein>
<dbReference type="Gene3D" id="3.40.50.300">
    <property type="entry name" value="P-loop containing nucleotide triphosphate hydrolases"/>
    <property type="match status" value="1"/>
</dbReference>
<dbReference type="SMART" id="SM00382">
    <property type="entry name" value="AAA"/>
    <property type="match status" value="1"/>
</dbReference>
<evidence type="ECO:0000313" key="7">
    <source>
        <dbReference type="Proteomes" id="UP001290462"/>
    </source>
</evidence>
<evidence type="ECO:0000256" key="3">
    <source>
        <dbReference type="ARBA" id="ARBA00022741"/>
    </source>
</evidence>